<feature type="binding site" evidence="7">
    <location>
        <position position="16"/>
    </location>
    <ligand>
        <name>substrate</name>
    </ligand>
</feature>
<evidence type="ECO:0000256" key="5">
    <source>
        <dbReference type="ARBA" id="ARBA00022801"/>
    </source>
</evidence>
<dbReference type="GO" id="GO:0046872">
    <property type="term" value="F:metal ion binding"/>
    <property type="evidence" value="ECO:0007669"/>
    <property type="project" value="UniProtKB-KW"/>
</dbReference>
<feature type="binding site" evidence="7">
    <location>
        <position position="107"/>
    </location>
    <ligand>
        <name>Mg(2+)</name>
        <dbReference type="ChEBI" id="CHEBI:18420"/>
    </ligand>
</feature>
<feature type="binding site" evidence="7">
    <location>
        <position position="14"/>
    </location>
    <ligand>
        <name>Mg(2+)</name>
        <dbReference type="ChEBI" id="CHEBI:18420"/>
    </ligand>
</feature>
<dbReference type="PANTHER" id="PTHR21485:SF3">
    <property type="entry name" value="N-ACYLNEURAMINATE CYTIDYLYLTRANSFERASE"/>
    <property type="match status" value="1"/>
</dbReference>
<evidence type="ECO:0000256" key="2">
    <source>
        <dbReference type="ARBA" id="ARBA00005893"/>
    </source>
</evidence>
<protein>
    <submittedName>
        <fullName evidence="8">3-deoxy-D-manno-octulosonate 8-phosphate phosphatase</fullName>
    </submittedName>
</protein>
<dbReference type="InterPro" id="IPR036412">
    <property type="entry name" value="HAD-like_sf"/>
</dbReference>
<dbReference type="PIRSF" id="PIRSF006118">
    <property type="entry name" value="KDO8-P_Ptase"/>
    <property type="match status" value="1"/>
</dbReference>
<evidence type="ECO:0000256" key="4">
    <source>
        <dbReference type="ARBA" id="ARBA00022723"/>
    </source>
</evidence>
<comment type="similarity">
    <text evidence="2">Belongs to the KdsC family.</text>
</comment>
<evidence type="ECO:0000256" key="3">
    <source>
        <dbReference type="ARBA" id="ARBA00011881"/>
    </source>
</evidence>
<dbReference type="Proteomes" id="UP001144471">
    <property type="component" value="Unassembled WGS sequence"/>
</dbReference>
<dbReference type="NCBIfam" id="TIGR01670">
    <property type="entry name" value="KdsC-phosphatas"/>
    <property type="match status" value="1"/>
</dbReference>
<dbReference type="InterPro" id="IPR050793">
    <property type="entry name" value="CMP-NeuNAc_synthase"/>
</dbReference>
<comment type="caution">
    <text evidence="8">The sequence shown here is derived from an EMBL/GenBank/DDBJ whole genome shotgun (WGS) entry which is preliminary data.</text>
</comment>
<dbReference type="SFLD" id="SFLDG01138">
    <property type="entry name" value="C1.6.2:_Deoxy-d-mannose-octulo"/>
    <property type="match status" value="1"/>
</dbReference>
<dbReference type="CDD" id="cd01630">
    <property type="entry name" value="HAD_KDO-like"/>
    <property type="match status" value="1"/>
</dbReference>
<dbReference type="InterPro" id="IPR023214">
    <property type="entry name" value="HAD_sf"/>
</dbReference>
<dbReference type="SUPFAM" id="SSF56784">
    <property type="entry name" value="HAD-like"/>
    <property type="match status" value="1"/>
</dbReference>
<dbReference type="GO" id="GO:0016788">
    <property type="term" value="F:hydrolase activity, acting on ester bonds"/>
    <property type="evidence" value="ECO:0007669"/>
    <property type="project" value="InterPro"/>
</dbReference>
<keyword evidence="5" id="KW-0378">Hydrolase</keyword>
<dbReference type="GO" id="GO:0008781">
    <property type="term" value="F:N-acylneuraminate cytidylyltransferase activity"/>
    <property type="evidence" value="ECO:0007669"/>
    <property type="project" value="TreeGrafter"/>
</dbReference>
<evidence type="ECO:0000256" key="6">
    <source>
        <dbReference type="ARBA" id="ARBA00022842"/>
    </source>
</evidence>
<dbReference type="Gene3D" id="3.40.50.1000">
    <property type="entry name" value="HAD superfamily/HAD-like"/>
    <property type="match status" value="1"/>
</dbReference>
<evidence type="ECO:0000256" key="1">
    <source>
        <dbReference type="ARBA" id="ARBA00001946"/>
    </source>
</evidence>
<dbReference type="EMBL" id="BSDY01000008">
    <property type="protein sequence ID" value="GLI56393.1"/>
    <property type="molecule type" value="Genomic_DNA"/>
</dbReference>
<organism evidence="8 9">
    <name type="scientific">Propionigenium maris DSM 9537</name>
    <dbReference type="NCBI Taxonomy" id="1123000"/>
    <lineage>
        <taxon>Bacteria</taxon>
        <taxon>Fusobacteriati</taxon>
        <taxon>Fusobacteriota</taxon>
        <taxon>Fusobacteriia</taxon>
        <taxon>Fusobacteriales</taxon>
        <taxon>Fusobacteriaceae</taxon>
        <taxon>Propionigenium</taxon>
    </lineage>
</organism>
<reference evidence="8" key="1">
    <citation type="submission" date="2022-12" db="EMBL/GenBank/DDBJ databases">
        <title>Reference genome sequencing for broad-spectrum identification of bacterial and archaeal isolates by mass spectrometry.</title>
        <authorList>
            <person name="Sekiguchi Y."/>
            <person name="Tourlousse D.M."/>
        </authorList>
    </citation>
    <scope>NUCLEOTIDE SEQUENCE</scope>
    <source>
        <strain evidence="8">10succ1</strain>
    </source>
</reference>
<evidence type="ECO:0000313" key="8">
    <source>
        <dbReference type="EMBL" id="GLI56393.1"/>
    </source>
</evidence>
<dbReference type="FunFam" id="3.40.50.1000:FF:000029">
    <property type="entry name" value="3-deoxy-D-manno-octulosonate 8-phosphate phosphatase KdsC"/>
    <property type="match status" value="1"/>
</dbReference>
<evidence type="ECO:0000256" key="7">
    <source>
        <dbReference type="PIRSR" id="PIRSR006118-2"/>
    </source>
</evidence>
<dbReference type="Pfam" id="PF08282">
    <property type="entry name" value="Hydrolase_3"/>
    <property type="match status" value="1"/>
</dbReference>
<accession>A0A9W6GJN7</accession>
<keyword evidence="6 7" id="KW-0460">Magnesium</keyword>
<sequence>MIERAKKVRMVVLDVDGTLTDGKLYIDNNGIESKAFNVKDGMSIAQGGKQGLLFAIITGKESKIVEKRAAELGITEIHQKISNKIEVLDKILLKYELGYDQVAYMGDDINDIPAMLKAGFNGVPYDACPDIVSLAHFKSTRNGGEGAVREFVEFIMRSQGSWEKVLEEYRNKR</sequence>
<keyword evidence="9" id="KW-1185">Reference proteome</keyword>
<dbReference type="SFLD" id="SFLDS00003">
    <property type="entry name" value="Haloacid_Dehalogenase"/>
    <property type="match status" value="1"/>
</dbReference>
<gene>
    <name evidence="8" type="ORF">PM10SUCC1_19070</name>
</gene>
<dbReference type="AlphaFoldDB" id="A0A9W6GJN7"/>
<dbReference type="SFLD" id="SFLDG01136">
    <property type="entry name" value="C1.6:_Phosphoserine_Phosphatas"/>
    <property type="match status" value="1"/>
</dbReference>
<dbReference type="RefSeq" id="WP_281835533.1">
    <property type="nucleotide sequence ID" value="NZ_BSDY01000008.1"/>
</dbReference>
<proteinExistence type="inferred from homology"/>
<keyword evidence="4 7" id="KW-0479">Metal-binding</keyword>
<dbReference type="InterPro" id="IPR010023">
    <property type="entry name" value="KdsC_fam"/>
</dbReference>
<evidence type="ECO:0000313" key="9">
    <source>
        <dbReference type="Proteomes" id="UP001144471"/>
    </source>
</evidence>
<dbReference type="PANTHER" id="PTHR21485">
    <property type="entry name" value="HAD SUPERFAMILY MEMBERS CMAS AND KDSC"/>
    <property type="match status" value="1"/>
</dbReference>
<name>A0A9W6GJN7_9FUSO</name>
<comment type="cofactor">
    <cofactor evidence="1 7">
        <name>Mg(2+)</name>
        <dbReference type="ChEBI" id="CHEBI:18420"/>
    </cofactor>
</comment>
<comment type="subunit">
    <text evidence="3">Homotetramer.</text>
</comment>